<evidence type="ECO:0000313" key="1">
    <source>
        <dbReference type="EMBL" id="AOJ07898.1"/>
    </source>
</evidence>
<reference evidence="1 2" key="1">
    <citation type="submission" date="2015-12" db="EMBL/GenBank/DDBJ databases">
        <title>Diversity of Burkholderia near neighbor genomes.</title>
        <authorList>
            <person name="Sahl J."/>
            <person name="Wagner D."/>
            <person name="Keim P."/>
        </authorList>
    </citation>
    <scope>NUCLEOTIDE SEQUENCE [LARGE SCALE GENOMIC DNA]</scope>
    <source>
        <strain evidence="1 2">BDU8</strain>
    </source>
</reference>
<proteinExistence type="predicted"/>
<organism evidence="1 2">
    <name type="scientific">Burkholderia mayonis</name>
    <dbReference type="NCBI Taxonomy" id="1385591"/>
    <lineage>
        <taxon>Bacteria</taxon>
        <taxon>Pseudomonadati</taxon>
        <taxon>Pseudomonadota</taxon>
        <taxon>Betaproteobacteria</taxon>
        <taxon>Burkholderiales</taxon>
        <taxon>Burkholderiaceae</taxon>
        <taxon>Burkholderia</taxon>
        <taxon>pseudomallei group</taxon>
    </lineage>
</organism>
<protein>
    <submittedName>
        <fullName evidence="1">Uncharacterized protein</fullName>
    </submittedName>
</protein>
<dbReference type="Proteomes" id="UP000067711">
    <property type="component" value="Chromosome 2"/>
</dbReference>
<gene>
    <name evidence="1" type="ORF">WS71_11735</name>
</gene>
<accession>A0A1B4FW33</accession>
<dbReference type="AlphaFoldDB" id="A0A1B4FW33"/>
<evidence type="ECO:0000313" key="2">
    <source>
        <dbReference type="Proteomes" id="UP000067711"/>
    </source>
</evidence>
<name>A0A1B4FW33_9BURK</name>
<sequence length="64" mass="6509">MRGQASAVGRRATTLADALAATVRYFIERAGVASRAGRSHARHAHCIAPALARVSARGGPNAGA</sequence>
<dbReference type="EMBL" id="CP013388">
    <property type="protein sequence ID" value="AOJ07898.1"/>
    <property type="molecule type" value="Genomic_DNA"/>
</dbReference>